<protein>
    <submittedName>
        <fullName evidence="2">Uncharacterized protein</fullName>
    </submittedName>
</protein>
<keyword evidence="1" id="KW-0472">Membrane</keyword>
<evidence type="ECO:0000313" key="2">
    <source>
        <dbReference type="EMBL" id="OGG50946.1"/>
    </source>
</evidence>
<name>A0A1F6CP38_9BACT</name>
<reference evidence="2 3" key="1">
    <citation type="journal article" date="2016" name="Nat. Commun.">
        <title>Thousands of microbial genomes shed light on interconnected biogeochemical processes in an aquifer system.</title>
        <authorList>
            <person name="Anantharaman K."/>
            <person name="Brown C.T."/>
            <person name="Hug L.A."/>
            <person name="Sharon I."/>
            <person name="Castelle C.J."/>
            <person name="Probst A.J."/>
            <person name="Thomas B.C."/>
            <person name="Singh A."/>
            <person name="Wilkins M.J."/>
            <person name="Karaoz U."/>
            <person name="Brodie E.L."/>
            <person name="Williams K.H."/>
            <person name="Hubbard S.S."/>
            <person name="Banfield J.F."/>
        </authorList>
    </citation>
    <scope>NUCLEOTIDE SEQUENCE [LARGE SCALE GENOMIC DNA]</scope>
</reference>
<dbReference type="EMBL" id="MFKV01000005">
    <property type="protein sequence ID" value="OGG50946.1"/>
    <property type="molecule type" value="Genomic_DNA"/>
</dbReference>
<keyword evidence="1" id="KW-0812">Transmembrane</keyword>
<evidence type="ECO:0000256" key="1">
    <source>
        <dbReference type="SAM" id="Phobius"/>
    </source>
</evidence>
<proteinExistence type="predicted"/>
<feature type="transmembrane region" description="Helical" evidence="1">
    <location>
        <begin position="21"/>
        <end position="47"/>
    </location>
</feature>
<organism evidence="2 3">
    <name type="scientific">Candidatus Kaiserbacteria bacterium RIFCSPHIGHO2_01_FULL_54_36</name>
    <dbReference type="NCBI Taxonomy" id="1798482"/>
    <lineage>
        <taxon>Bacteria</taxon>
        <taxon>Candidatus Kaiseribacteriota</taxon>
    </lineage>
</organism>
<accession>A0A1F6CP38</accession>
<dbReference type="STRING" id="1798482.A2763_02840"/>
<dbReference type="Proteomes" id="UP000178370">
    <property type="component" value="Unassembled WGS sequence"/>
</dbReference>
<evidence type="ECO:0000313" key="3">
    <source>
        <dbReference type="Proteomes" id="UP000178370"/>
    </source>
</evidence>
<comment type="caution">
    <text evidence="2">The sequence shown here is derived from an EMBL/GenBank/DDBJ whole genome shotgun (WGS) entry which is preliminary data.</text>
</comment>
<sequence>MSNLLPHSAQLAVWRTYRTRYIIMGSLVALGVAALCALTLLPSYLALHSGSEQATSTPEKIAYAKDREAIRRVQSLLAVLSPLVAATTTPTAAIERALSLRPATVKIDHIAYTGGNGGSLMIVGSATTREAINGYRQVLAAEPLFKSVSIPVGDLTSAPGSQFSVSLSGDF</sequence>
<keyword evidence="1" id="KW-1133">Transmembrane helix</keyword>
<gene>
    <name evidence="2" type="ORF">A2763_02840</name>
</gene>
<dbReference type="AlphaFoldDB" id="A0A1F6CP38"/>